<dbReference type="OrthoDB" id="9788263at2"/>
<dbReference type="SMART" id="SM00849">
    <property type="entry name" value="Lactamase_B"/>
    <property type="match status" value="1"/>
</dbReference>
<dbReference type="InterPro" id="IPR050662">
    <property type="entry name" value="Sec-metab_biosynth-thioest"/>
</dbReference>
<reference evidence="2 3" key="1">
    <citation type="submission" date="2019-04" db="EMBL/GenBank/DDBJ databases">
        <title>Genome sequence of Pelagicola litoralis CL-ES2.</title>
        <authorList>
            <person name="Cao J."/>
        </authorList>
    </citation>
    <scope>NUCLEOTIDE SEQUENCE [LARGE SCALE GENOMIC DNA]</scope>
    <source>
        <strain evidence="2 3">CL-ES2</strain>
    </source>
</reference>
<dbReference type="InterPro" id="IPR036866">
    <property type="entry name" value="RibonucZ/Hydroxyglut_hydro"/>
</dbReference>
<dbReference type="PANTHER" id="PTHR23131">
    <property type="entry name" value="ENDORIBONUCLEASE LACTB2"/>
    <property type="match status" value="1"/>
</dbReference>
<dbReference type="Proteomes" id="UP000306575">
    <property type="component" value="Unassembled WGS sequence"/>
</dbReference>
<name>A0A4U7N600_9RHOB</name>
<accession>A0A4U7N600</accession>
<dbReference type="InterPro" id="IPR001279">
    <property type="entry name" value="Metallo-B-lactamas"/>
</dbReference>
<keyword evidence="3" id="KW-1185">Reference proteome</keyword>
<dbReference type="Gene3D" id="3.60.15.10">
    <property type="entry name" value="Ribonuclease Z/Hydroxyacylglutathione hydrolase-like"/>
    <property type="match status" value="1"/>
</dbReference>
<dbReference type="EMBL" id="SULI01000009">
    <property type="protein sequence ID" value="TKZ20746.1"/>
    <property type="molecule type" value="Genomic_DNA"/>
</dbReference>
<keyword evidence="2" id="KW-0378">Hydrolase</keyword>
<feature type="domain" description="Metallo-beta-lactamase" evidence="1">
    <location>
        <begin position="37"/>
        <end position="217"/>
    </location>
</feature>
<dbReference type="AlphaFoldDB" id="A0A4U7N600"/>
<gene>
    <name evidence="2" type="ORF">FAP39_09465</name>
</gene>
<dbReference type="Pfam" id="PF00753">
    <property type="entry name" value="Lactamase_B"/>
    <property type="match status" value="1"/>
</dbReference>
<dbReference type="Gene3D" id="1.10.10.10">
    <property type="entry name" value="Winged helix-like DNA-binding domain superfamily/Winged helix DNA-binding domain"/>
    <property type="match status" value="1"/>
</dbReference>
<dbReference type="GO" id="GO:0016787">
    <property type="term" value="F:hydrolase activity"/>
    <property type="evidence" value="ECO:0007669"/>
    <property type="project" value="UniProtKB-KW"/>
</dbReference>
<evidence type="ECO:0000313" key="2">
    <source>
        <dbReference type="EMBL" id="TKZ20746.1"/>
    </source>
</evidence>
<evidence type="ECO:0000259" key="1">
    <source>
        <dbReference type="SMART" id="SM00849"/>
    </source>
</evidence>
<dbReference type="InterPro" id="IPR036388">
    <property type="entry name" value="WH-like_DNA-bd_sf"/>
</dbReference>
<protein>
    <submittedName>
        <fullName evidence="2">MBL fold metallo-hydrolase</fullName>
    </submittedName>
</protein>
<sequence length="304" mass="33011">MDPEILQFDPVIGVPEQLEPGLRRLVAPNPSPMTFRGTNTYLLGTGGLAVIDPGPDDDAHLAAILAAVAPDQSITHILVTHAHLDHSPLAARLSQQTGAKIWAFGDAFAGRSDIMIELAAKGLAGGGEGIDSSFVPDVCLEDRQVIHGDGWDLTTIRTPGHFGNHIAFGWGDVCFTGDHVMGWASSLVSPPDGDLTDFMSSCERLRQKTWRVFHAGHGAPITAPAERLDWLVQHRLGREREILDTLNKGPARAYDIARQIYTETPTALMGAATRNVFAHLIDLLGKNKVRPQNELESEAIFERI</sequence>
<dbReference type="Pfam" id="PF17778">
    <property type="entry name" value="WHD_BLACT"/>
    <property type="match status" value="1"/>
</dbReference>
<dbReference type="SUPFAM" id="SSF56281">
    <property type="entry name" value="Metallo-hydrolase/oxidoreductase"/>
    <property type="match status" value="1"/>
</dbReference>
<dbReference type="PANTHER" id="PTHR23131:SF0">
    <property type="entry name" value="ENDORIBONUCLEASE LACTB2"/>
    <property type="match status" value="1"/>
</dbReference>
<dbReference type="CDD" id="cd16278">
    <property type="entry name" value="metallo-hydrolase-like_MBL-fold"/>
    <property type="match status" value="1"/>
</dbReference>
<evidence type="ECO:0000313" key="3">
    <source>
        <dbReference type="Proteomes" id="UP000306575"/>
    </source>
</evidence>
<organism evidence="2 3">
    <name type="scientific">Shimia litoralis</name>
    <dbReference type="NCBI Taxonomy" id="420403"/>
    <lineage>
        <taxon>Bacteria</taxon>
        <taxon>Pseudomonadati</taxon>
        <taxon>Pseudomonadota</taxon>
        <taxon>Alphaproteobacteria</taxon>
        <taxon>Rhodobacterales</taxon>
        <taxon>Roseobacteraceae</taxon>
    </lineage>
</organism>
<comment type="caution">
    <text evidence="2">The sequence shown here is derived from an EMBL/GenBank/DDBJ whole genome shotgun (WGS) entry which is preliminary data.</text>
</comment>
<dbReference type="RefSeq" id="WP_138016152.1">
    <property type="nucleotide sequence ID" value="NZ_SULI01000009.1"/>
</dbReference>
<proteinExistence type="predicted"/>
<dbReference type="InterPro" id="IPR041516">
    <property type="entry name" value="LACTB2_WH"/>
</dbReference>